<organism evidence="3 4">
    <name type="scientific">Taibaiella soli</name>
    <dbReference type="NCBI Taxonomy" id="1649169"/>
    <lineage>
        <taxon>Bacteria</taxon>
        <taxon>Pseudomonadati</taxon>
        <taxon>Bacteroidota</taxon>
        <taxon>Chitinophagia</taxon>
        <taxon>Chitinophagales</taxon>
        <taxon>Chitinophagaceae</taxon>
        <taxon>Taibaiella</taxon>
    </lineage>
</organism>
<name>A0A2W2ANR1_9BACT</name>
<feature type="signal peptide" evidence="1">
    <location>
        <begin position="1"/>
        <end position="20"/>
    </location>
</feature>
<dbReference type="EMBL" id="QKTW01000008">
    <property type="protein sequence ID" value="PZF74000.1"/>
    <property type="molecule type" value="Genomic_DNA"/>
</dbReference>
<keyword evidence="1" id="KW-0732">Signal</keyword>
<evidence type="ECO:0000256" key="1">
    <source>
        <dbReference type="SAM" id="SignalP"/>
    </source>
</evidence>
<gene>
    <name evidence="3" type="ORF">DN068_05245</name>
</gene>
<keyword evidence="4" id="KW-1185">Reference proteome</keyword>
<dbReference type="InterPro" id="IPR025524">
    <property type="entry name" value="DUF4412"/>
</dbReference>
<dbReference type="OrthoDB" id="676537at2"/>
<evidence type="ECO:0000313" key="4">
    <source>
        <dbReference type="Proteomes" id="UP000248745"/>
    </source>
</evidence>
<evidence type="ECO:0000313" key="3">
    <source>
        <dbReference type="EMBL" id="PZF74000.1"/>
    </source>
</evidence>
<sequence>MKKFLAIAALIVSSTIISQAQVKEGTVTYTMDIQGLPAEAASMVGNMETKVYFKKDKSMSETSSGMGTTKVMTDNKGMLMTVDQMGQKYFLKSTTADLEKLQKGNAEPKIEYVNETKSIAGYDCKKAVITMHIKDEDVKTEVWYTDKIVSTVMGKTKESAMFKGLKGFPLEYEISQGPLKIKMTAKEVSTTAVPDSVFALSTEGFTELTQDDLKKMQGGGE</sequence>
<evidence type="ECO:0000259" key="2">
    <source>
        <dbReference type="Pfam" id="PF14371"/>
    </source>
</evidence>
<dbReference type="Proteomes" id="UP000248745">
    <property type="component" value="Unassembled WGS sequence"/>
</dbReference>
<proteinExistence type="predicted"/>
<reference evidence="3 4" key="1">
    <citation type="submission" date="2018-06" db="EMBL/GenBank/DDBJ databases">
        <title>Mucibacter soli gen. nov., sp. nov., a new member of the family Chitinophagaceae producing mucin.</title>
        <authorList>
            <person name="Kim M.-K."/>
            <person name="Park S."/>
            <person name="Kim T.-S."/>
            <person name="Joung Y."/>
            <person name="Han J.-H."/>
            <person name="Kim S.B."/>
        </authorList>
    </citation>
    <scope>NUCLEOTIDE SEQUENCE [LARGE SCALE GENOMIC DNA]</scope>
    <source>
        <strain evidence="3 4">R1-15</strain>
    </source>
</reference>
<accession>A0A2W2ANR1</accession>
<dbReference type="RefSeq" id="WP_110997846.1">
    <property type="nucleotide sequence ID" value="NZ_QKTW01000008.1"/>
</dbReference>
<feature type="chain" id="PRO_5016030267" description="DUF4412 domain-containing protein" evidence="1">
    <location>
        <begin position="21"/>
        <end position="221"/>
    </location>
</feature>
<protein>
    <recommendedName>
        <fullName evidence="2">DUF4412 domain-containing protein</fullName>
    </recommendedName>
</protein>
<feature type="domain" description="DUF4412" evidence="2">
    <location>
        <begin position="44"/>
        <end position="199"/>
    </location>
</feature>
<dbReference type="Pfam" id="PF14371">
    <property type="entry name" value="DUF4412"/>
    <property type="match status" value="1"/>
</dbReference>
<dbReference type="AlphaFoldDB" id="A0A2W2ANR1"/>
<comment type="caution">
    <text evidence="3">The sequence shown here is derived from an EMBL/GenBank/DDBJ whole genome shotgun (WGS) entry which is preliminary data.</text>
</comment>